<comment type="similarity">
    <text evidence="2 9">Belongs to the G-protein coupled receptor 1 family.</text>
</comment>
<feature type="transmembrane region" description="Helical" evidence="10">
    <location>
        <begin position="256"/>
        <end position="280"/>
    </location>
</feature>
<organism evidence="12 13">
    <name type="scientific">Orchesella dallaii</name>
    <dbReference type="NCBI Taxonomy" id="48710"/>
    <lineage>
        <taxon>Eukaryota</taxon>
        <taxon>Metazoa</taxon>
        <taxon>Ecdysozoa</taxon>
        <taxon>Arthropoda</taxon>
        <taxon>Hexapoda</taxon>
        <taxon>Collembola</taxon>
        <taxon>Entomobryomorpha</taxon>
        <taxon>Entomobryoidea</taxon>
        <taxon>Orchesellidae</taxon>
        <taxon>Orchesellinae</taxon>
        <taxon>Orchesella</taxon>
    </lineage>
</organism>
<keyword evidence="13" id="KW-1185">Reference proteome</keyword>
<evidence type="ECO:0000313" key="12">
    <source>
        <dbReference type="EMBL" id="CAL8082393.1"/>
    </source>
</evidence>
<keyword evidence="7 9" id="KW-0675">Receptor</keyword>
<dbReference type="PANTHER" id="PTHR24243:SF233">
    <property type="entry name" value="THYROTROPIN-RELEASING HORMONE RECEPTOR"/>
    <property type="match status" value="1"/>
</dbReference>
<evidence type="ECO:0000256" key="8">
    <source>
        <dbReference type="ARBA" id="ARBA00023224"/>
    </source>
</evidence>
<feature type="transmembrane region" description="Helical" evidence="10">
    <location>
        <begin position="347"/>
        <end position="369"/>
    </location>
</feature>
<evidence type="ECO:0000259" key="11">
    <source>
        <dbReference type="PROSITE" id="PS50262"/>
    </source>
</evidence>
<dbReference type="PRINTS" id="PR00237">
    <property type="entry name" value="GPCRRHODOPSN"/>
</dbReference>
<dbReference type="EMBL" id="CAXLJM020000015">
    <property type="protein sequence ID" value="CAL8082393.1"/>
    <property type="molecule type" value="Genomic_DNA"/>
</dbReference>
<dbReference type="Proteomes" id="UP001642540">
    <property type="component" value="Unassembled WGS sequence"/>
</dbReference>
<dbReference type="SMART" id="SM01381">
    <property type="entry name" value="7TM_GPCR_Srsx"/>
    <property type="match status" value="1"/>
</dbReference>
<reference evidence="12 13" key="1">
    <citation type="submission" date="2024-08" db="EMBL/GenBank/DDBJ databases">
        <authorList>
            <person name="Cucini C."/>
            <person name="Frati F."/>
        </authorList>
    </citation>
    <scope>NUCLEOTIDE SEQUENCE [LARGE SCALE GENOMIC DNA]</scope>
</reference>
<dbReference type="PANTHER" id="PTHR24243">
    <property type="entry name" value="G-PROTEIN COUPLED RECEPTOR"/>
    <property type="match status" value="1"/>
</dbReference>
<keyword evidence="4 10" id="KW-1133">Transmembrane helix</keyword>
<feature type="transmembrane region" description="Helical" evidence="10">
    <location>
        <begin position="165"/>
        <end position="186"/>
    </location>
</feature>
<dbReference type="InterPro" id="IPR017452">
    <property type="entry name" value="GPCR_Rhodpsn_7TM"/>
</dbReference>
<evidence type="ECO:0000256" key="2">
    <source>
        <dbReference type="ARBA" id="ARBA00010663"/>
    </source>
</evidence>
<gene>
    <name evidence="12" type="ORF">ODALV1_LOCUS5191</name>
</gene>
<evidence type="ECO:0000256" key="10">
    <source>
        <dbReference type="SAM" id="Phobius"/>
    </source>
</evidence>
<feature type="transmembrane region" description="Helical" evidence="10">
    <location>
        <begin position="207"/>
        <end position="229"/>
    </location>
</feature>
<evidence type="ECO:0000256" key="9">
    <source>
        <dbReference type="RuleBase" id="RU000688"/>
    </source>
</evidence>
<keyword evidence="3 9" id="KW-0812">Transmembrane</keyword>
<dbReference type="SUPFAM" id="SSF81321">
    <property type="entry name" value="Family A G protein-coupled receptor-like"/>
    <property type="match status" value="1"/>
</dbReference>
<evidence type="ECO:0000313" key="13">
    <source>
        <dbReference type="Proteomes" id="UP001642540"/>
    </source>
</evidence>
<feature type="transmembrane region" description="Helical" evidence="10">
    <location>
        <begin position="307"/>
        <end position="335"/>
    </location>
</feature>
<dbReference type="PROSITE" id="PS00237">
    <property type="entry name" value="G_PROTEIN_RECEP_F1_1"/>
    <property type="match status" value="1"/>
</dbReference>
<evidence type="ECO:0000256" key="6">
    <source>
        <dbReference type="ARBA" id="ARBA00023136"/>
    </source>
</evidence>
<dbReference type="InterPro" id="IPR000276">
    <property type="entry name" value="GPCR_Rhodpsn"/>
</dbReference>
<evidence type="ECO:0000256" key="1">
    <source>
        <dbReference type="ARBA" id="ARBA00004141"/>
    </source>
</evidence>
<evidence type="ECO:0000256" key="5">
    <source>
        <dbReference type="ARBA" id="ARBA00023040"/>
    </source>
</evidence>
<feature type="transmembrane region" description="Helical" evidence="10">
    <location>
        <begin position="85"/>
        <end position="113"/>
    </location>
</feature>
<evidence type="ECO:0000256" key="4">
    <source>
        <dbReference type="ARBA" id="ARBA00022989"/>
    </source>
</evidence>
<feature type="domain" description="G-protein coupled receptors family 1 profile" evidence="11">
    <location>
        <begin position="105"/>
        <end position="370"/>
    </location>
</feature>
<protein>
    <recommendedName>
        <fullName evidence="11">G-protein coupled receptors family 1 profile domain-containing protein</fullName>
    </recommendedName>
</protein>
<dbReference type="Gene3D" id="1.20.1070.10">
    <property type="entry name" value="Rhodopsin 7-helix transmembrane proteins"/>
    <property type="match status" value="1"/>
</dbReference>
<dbReference type="PROSITE" id="PS50262">
    <property type="entry name" value="G_PROTEIN_RECEP_F1_2"/>
    <property type="match status" value="1"/>
</dbReference>
<feature type="transmembrane region" description="Helical" evidence="10">
    <location>
        <begin position="125"/>
        <end position="145"/>
    </location>
</feature>
<sequence length="511" mass="57279">MDLVEDSGEKIMTLGKSESSATISSPSVRLPSDGTFASNENYDLTDDKVEKDLLPSTMNSTSWLLYTNMTDMDMGDYGVAEEFPYYIRITSTLLCGFILLIGIIGNILVPVVVWRNKDLRSSTNIFLINLSLADLLILLVCMPPVLIELHSKPEVWVLGAAMCKLVPFAELSVAHASVLTILAISLERYIAICRPLRANYTCTKQRAVIVCIGIWIIGCIATSPVLVIAQHKRLPYLDHSIHNACLTQAHNFWSAFYFLASITVFFFLPLFALVGLYWVISKNLMTDPSGTGRYCPDHPNMRSRRQVVMMLATVVFFFFICLLPFRIFTVYIILAPPSSVENMGQELYYSTLYFCRVMLYFNSAINPILYNVMSSKFREAFLKALGCTLGHSRRSRWLCRHLSRQSTFTTSSTLPTSSVKSSAGHNHHCASLHGRPCCSNGDSVRIRELSTDKNGHFGGRHPAAQRVASGPYYPSNNFGKKQRSSDINVMHTQLLVQNKDKKLMIRANSVV</sequence>
<evidence type="ECO:0000256" key="3">
    <source>
        <dbReference type="ARBA" id="ARBA00022692"/>
    </source>
</evidence>
<comment type="caution">
    <text evidence="12">The sequence shown here is derived from an EMBL/GenBank/DDBJ whole genome shotgun (WGS) entry which is preliminary data.</text>
</comment>
<keyword evidence="6 10" id="KW-0472">Membrane</keyword>
<accession>A0ABP1Q004</accession>
<proteinExistence type="inferred from homology"/>
<comment type="subcellular location">
    <subcellularLocation>
        <location evidence="1">Membrane</location>
        <topology evidence="1">Multi-pass membrane protein</topology>
    </subcellularLocation>
</comment>
<evidence type="ECO:0000256" key="7">
    <source>
        <dbReference type="ARBA" id="ARBA00023170"/>
    </source>
</evidence>
<dbReference type="Pfam" id="PF00001">
    <property type="entry name" value="7tm_1"/>
    <property type="match status" value="1"/>
</dbReference>
<name>A0ABP1Q004_9HEXA</name>
<keyword evidence="8 9" id="KW-0807">Transducer</keyword>
<keyword evidence="5 9" id="KW-0297">G-protein coupled receptor</keyword>